<dbReference type="Pfam" id="PF00069">
    <property type="entry name" value="Pkinase"/>
    <property type="match status" value="1"/>
</dbReference>
<dbReference type="Proteomes" id="UP000728032">
    <property type="component" value="Unassembled WGS sequence"/>
</dbReference>
<dbReference type="InterPro" id="IPR011009">
    <property type="entry name" value="Kinase-like_dom_sf"/>
</dbReference>
<proteinExistence type="inferred from homology"/>
<dbReference type="GO" id="GO:0005634">
    <property type="term" value="C:nucleus"/>
    <property type="evidence" value="ECO:0007669"/>
    <property type="project" value="TreeGrafter"/>
</dbReference>
<keyword evidence="2 12" id="KW-0723">Serine/threonine-protein kinase</keyword>
<dbReference type="EC" id="2.7.11.1" evidence="1"/>
<evidence type="ECO:0000256" key="1">
    <source>
        <dbReference type="ARBA" id="ARBA00012513"/>
    </source>
</evidence>
<dbReference type="InterPro" id="IPR000719">
    <property type="entry name" value="Prot_kinase_dom"/>
</dbReference>
<dbReference type="PROSITE" id="PS00108">
    <property type="entry name" value="PROTEIN_KINASE_ST"/>
    <property type="match status" value="1"/>
</dbReference>
<evidence type="ECO:0000313" key="15">
    <source>
        <dbReference type="Proteomes" id="UP000728032"/>
    </source>
</evidence>
<dbReference type="GO" id="GO:0005524">
    <property type="term" value="F:ATP binding"/>
    <property type="evidence" value="ECO:0007669"/>
    <property type="project" value="UniProtKB-UniRule"/>
</dbReference>
<dbReference type="GO" id="GO:0017148">
    <property type="term" value="P:negative regulation of translation"/>
    <property type="evidence" value="ECO:0007669"/>
    <property type="project" value="UniProtKB-KW"/>
</dbReference>
<organism evidence="14">
    <name type="scientific">Oppiella nova</name>
    <dbReference type="NCBI Taxonomy" id="334625"/>
    <lineage>
        <taxon>Eukaryota</taxon>
        <taxon>Metazoa</taxon>
        <taxon>Ecdysozoa</taxon>
        <taxon>Arthropoda</taxon>
        <taxon>Chelicerata</taxon>
        <taxon>Arachnida</taxon>
        <taxon>Acari</taxon>
        <taxon>Acariformes</taxon>
        <taxon>Sarcoptiformes</taxon>
        <taxon>Oribatida</taxon>
        <taxon>Brachypylina</taxon>
        <taxon>Oppioidea</taxon>
        <taxon>Oppiidae</taxon>
        <taxon>Oppiella</taxon>
    </lineage>
</organism>
<accession>A0A7R9QP47</accession>
<keyword evidence="4 11" id="KW-0547">Nucleotide-binding</keyword>
<gene>
    <name evidence="14" type="ORF">ONB1V03_LOCUS9895</name>
</gene>
<reference evidence="14" key="1">
    <citation type="submission" date="2020-11" db="EMBL/GenBank/DDBJ databases">
        <authorList>
            <person name="Tran Van P."/>
        </authorList>
    </citation>
    <scope>NUCLEOTIDE SEQUENCE</scope>
</reference>
<evidence type="ECO:0000256" key="5">
    <source>
        <dbReference type="ARBA" id="ARBA00022777"/>
    </source>
</evidence>
<dbReference type="PANTHER" id="PTHR11042:SF160">
    <property type="entry name" value="EUKARYOTIC TRANSLATION INITIATION FACTOR 2-ALPHA KINASE 1"/>
    <property type="match status" value="1"/>
</dbReference>
<comment type="catalytic activity">
    <reaction evidence="9">
        <text>L-threonyl-[protein] + ATP = O-phospho-L-threonyl-[protein] + ADP + H(+)</text>
        <dbReference type="Rhea" id="RHEA:46608"/>
        <dbReference type="Rhea" id="RHEA-COMP:11060"/>
        <dbReference type="Rhea" id="RHEA-COMP:11605"/>
        <dbReference type="ChEBI" id="CHEBI:15378"/>
        <dbReference type="ChEBI" id="CHEBI:30013"/>
        <dbReference type="ChEBI" id="CHEBI:30616"/>
        <dbReference type="ChEBI" id="CHEBI:61977"/>
        <dbReference type="ChEBI" id="CHEBI:456216"/>
        <dbReference type="EC" id="2.7.11.1"/>
    </reaction>
    <physiologicalReaction direction="left-to-right" evidence="9">
        <dbReference type="Rhea" id="RHEA:46609"/>
    </physiologicalReaction>
</comment>
<dbReference type="OrthoDB" id="248923at2759"/>
<dbReference type="InterPro" id="IPR017441">
    <property type="entry name" value="Protein_kinase_ATP_BS"/>
</dbReference>
<evidence type="ECO:0000256" key="11">
    <source>
        <dbReference type="PROSITE-ProRule" id="PRU10141"/>
    </source>
</evidence>
<evidence type="ECO:0000256" key="10">
    <source>
        <dbReference type="ARBA" id="ARBA00048977"/>
    </source>
</evidence>
<evidence type="ECO:0000313" key="14">
    <source>
        <dbReference type="EMBL" id="CAD7653238.1"/>
    </source>
</evidence>
<evidence type="ECO:0000256" key="7">
    <source>
        <dbReference type="ARBA" id="ARBA00023193"/>
    </source>
</evidence>
<sequence length="208" mass="24630">MGKLGEGGYGQVYKIQNKNDHKDYAIKKCHLRELTEKDTQNVLNETQIILKLRSEFVIQYYYQWIEQNCLYFQIELCIDNLNNVLKTKKSLFTELMTIYEFYISFHMFQRLTECVQYLHEFKPQIIHRDIKPDNVLISIDRRIKLCDFGISKEVYNLEPYVMSADIGDLSYQAPEAQTNDYNHKADIYSLALIGAQIFGFDRYDIMDG</sequence>
<keyword evidence="3" id="KW-0808">Transferase</keyword>
<protein>
    <recommendedName>
        <fullName evidence="1">non-specific serine/threonine protein kinase</fullName>
        <ecNumber evidence="1">2.7.11.1</ecNumber>
    </recommendedName>
</protein>
<evidence type="ECO:0000256" key="8">
    <source>
        <dbReference type="ARBA" id="ARBA00037982"/>
    </source>
</evidence>
<dbReference type="Gene3D" id="3.30.200.20">
    <property type="entry name" value="Phosphorylase Kinase, domain 1"/>
    <property type="match status" value="1"/>
</dbReference>
<keyword evidence="7" id="KW-0652">Protein synthesis inhibitor</keyword>
<dbReference type="EMBL" id="CAJPVJ010006423">
    <property type="protein sequence ID" value="CAG2170425.1"/>
    <property type="molecule type" value="Genomic_DNA"/>
</dbReference>
<dbReference type="GO" id="GO:0005737">
    <property type="term" value="C:cytoplasm"/>
    <property type="evidence" value="ECO:0007669"/>
    <property type="project" value="TreeGrafter"/>
</dbReference>
<evidence type="ECO:0000256" key="2">
    <source>
        <dbReference type="ARBA" id="ARBA00022527"/>
    </source>
</evidence>
<dbReference type="AlphaFoldDB" id="A0A7R9QP47"/>
<dbReference type="Gene3D" id="1.10.510.10">
    <property type="entry name" value="Transferase(Phosphotransferase) domain 1"/>
    <property type="match status" value="1"/>
</dbReference>
<keyword evidence="6 11" id="KW-0067">ATP-binding</keyword>
<dbReference type="PANTHER" id="PTHR11042">
    <property type="entry name" value="EUKARYOTIC TRANSLATION INITIATION FACTOR 2-ALPHA KINASE EIF2-ALPHA KINASE -RELATED"/>
    <property type="match status" value="1"/>
</dbReference>
<dbReference type="PROSITE" id="PS00107">
    <property type="entry name" value="PROTEIN_KINASE_ATP"/>
    <property type="match status" value="1"/>
</dbReference>
<dbReference type="SUPFAM" id="SSF56112">
    <property type="entry name" value="Protein kinase-like (PK-like)"/>
    <property type="match status" value="1"/>
</dbReference>
<evidence type="ECO:0000256" key="12">
    <source>
        <dbReference type="RuleBase" id="RU000304"/>
    </source>
</evidence>
<evidence type="ECO:0000256" key="4">
    <source>
        <dbReference type="ARBA" id="ARBA00022741"/>
    </source>
</evidence>
<dbReference type="InterPro" id="IPR050339">
    <property type="entry name" value="CC_SR_Kinase"/>
</dbReference>
<evidence type="ECO:0000256" key="6">
    <source>
        <dbReference type="ARBA" id="ARBA00022840"/>
    </source>
</evidence>
<evidence type="ECO:0000256" key="3">
    <source>
        <dbReference type="ARBA" id="ARBA00022679"/>
    </source>
</evidence>
<dbReference type="CDD" id="cd00180">
    <property type="entry name" value="PKc"/>
    <property type="match status" value="1"/>
</dbReference>
<feature type="domain" description="Protein kinase" evidence="13">
    <location>
        <begin position="1"/>
        <end position="208"/>
    </location>
</feature>
<dbReference type="EMBL" id="OC921248">
    <property type="protein sequence ID" value="CAD7653238.1"/>
    <property type="molecule type" value="Genomic_DNA"/>
</dbReference>
<comment type="similarity">
    <text evidence="8">Belongs to the protein kinase superfamily. Ser/Thr protein kinase family. GCN2 subfamily.</text>
</comment>
<evidence type="ECO:0000259" key="13">
    <source>
        <dbReference type="PROSITE" id="PS50011"/>
    </source>
</evidence>
<feature type="non-terminal residue" evidence="14">
    <location>
        <position position="208"/>
    </location>
</feature>
<name>A0A7R9QP47_9ACAR</name>
<comment type="catalytic activity">
    <reaction evidence="10">
        <text>L-seryl-[protein] + ATP = O-phospho-L-seryl-[protein] + ADP + H(+)</text>
        <dbReference type="Rhea" id="RHEA:17989"/>
        <dbReference type="Rhea" id="RHEA-COMP:9863"/>
        <dbReference type="Rhea" id="RHEA-COMP:11604"/>
        <dbReference type="ChEBI" id="CHEBI:15378"/>
        <dbReference type="ChEBI" id="CHEBI:29999"/>
        <dbReference type="ChEBI" id="CHEBI:30616"/>
        <dbReference type="ChEBI" id="CHEBI:83421"/>
        <dbReference type="ChEBI" id="CHEBI:456216"/>
        <dbReference type="EC" id="2.7.11.1"/>
    </reaction>
    <physiologicalReaction direction="left-to-right" evidence="10">
        <dbReference type="Rhea" id="RHEA:17990"/>
    </physiologicalReaction>
</comment>
<dbReference type="PROSITE" id="PS50011">
    <property type="entry name" value="PROTEIN_KINASE_DOM"/>
    <property type="match status" value="1"/>
</dbReference>
<keyword evidence="5" id="KW-0418">Kinase</keyword>
<keyword evidence="15" id="KW-1185">Reference proteome</keyword>
<dbReference type="InterPro" id="IPR008271">
    <property type="entry name" value="Ser/Thr_kinase_AS"/>
</dbReference>
<dbReference type="SMART" id="SM00220">
    <property type="entry name" value="S_TKc"/>
    <property type="match status" value="1"/>
</dbReference>
<feature type="binding site" evidence="11">
    <location>
        <position position="28"/>
    </location>
    <ligand>
        <name>ATP</name>
        <dbReference type="ChEBI" id="CHEBI:30616"/>
    </ligand>
</feature>
<dbReference type="GO" id="GO:0004694">
    <property type="term" value="F:eukaryotic translation initiation factor 2alpha kinase activity"/>
    <property type="evidence" value="ECO:0007669"/>
    <property type="project" value="TreeGrafter"/>
</dbReference>
<evidence type="ECO:0000256" key="9">
    <source>
        <dbReference type="ARBA" id="ARBA00048659"/>
    </source>
</evidence>